<comment type="caution">
    <text evidence="2">The sequence shown here is derived from an EMBL/GenBank/DDBJ whole genome shotgun (WGS) entry which is preliminary data.</text>
</comment>
<dbReference type="Pfam" id="PF03837">
    <property type="entry name" value="RecT"/>
    <property type="match status" value="1"/>
</dbReference>
<feature type="compositionally biased region" description="Basic residues" evidence="1">
    <location>
        <begin position="10"/>
        <end position="23"/>
    </location>
</feature>
<accession>A0A6I2V0V8</accession>
<feature type="compositionally biased region" description="Basic and acidic residues" evidence="1">
    <location>
        <begin position="40"/>
        <end position="54"/>
    </location>
</feature>
<dbReference type="InterPro" id="IPR018330">
    <property type="entry name" value="RecT_fam"/>
</dbReference>
<protein>
    <submittedName>
        <fullName evidence="2">Uncharacterized protein</fullName>
    </submittedName>
</protein>
<dbReference type="EMBL" id="VUNL01000023">
    <property type="protein sequence ID" value="MSV25990.1"/>
    <property type="molecule type" value="Genomic_DNA"/>
</dbReference>
<organism evidence="2 3">
    <name type="scientific">Selenomonas montiformis</name>
    <dbReference type="NCBI Taxonomy" id="2652285"/>
    <lineage>
        <taxon>Bacteria</taxon>
        <taxon>Bacillati</taxon>
        <taxon>Bacillota</taxon>
        <taxon>Negativicutes</taxon>
        <taxon>Selenomonadales</taxon>
        <taxon>Selenomonadaceae</taxon>
        <taxon>Selenomonas</taxon>
    </lineage>
</organism>
<evidence type="ECO:0000313" key="2">
    <source>
        <dbReference type="EMBL" id="MSV25990.1"/>
    </source>
</evidence>
<feature type="region of interest" description="Disordered" evidence="1">
    <location>
        <begin position="1"/>
        <end position="67"/>
    </location>
</feature>
<name>A0A6I2V0V8_9FIRM</name>
<dbReference type="GO" id="GO:0006259">
    <property type="term" value="P:DNA metabolic process"/>
    <property type="evidence" value="ECO:0007669"/>
    <property type="project" value="InterPro"/>
</dbReference>
<sequence>MGRVQEQQHRRPGQRRTRDHRRTQQALPHKPAGHRRPRRERVQDSQSKRADHPAHRFRAGWHAQSQNQGGLTMMTNQKNNSALVLKKMLNGPGLRQKFDDVLGKGAGAFSASVLSLVNATPALQEADPMTILGAAMTAATMKLPINPNLGFAYIIPYKNIPIDVIHNIALDFWGFFRLKYKG</sequence>
<dbReference type="Proteomes" id="UP000430222">
    <property type="component" value="Unassembled WGS sequence"/>
</dbReference>
<dbReference type="InterPro" id="IPR004590">
    <property type="entry name" value="ssDNA_annealing_RecT"/>
</dbReference>
<dbReference type="AlphaFoldDB" id="A0A6I2V0V8"/>
<proteinExistence type="predicted"/>
<keyword evidence="3" id="KW-1185">Reference proteome</keyword>
<evidence type="ECO:0000313" key="3">
    <source>
        <dbReference type="Proteomes" id="UP000430222"/>
    </source>
</evidence>
<gene>
    <name evidence="2" type="ORF">FYJ78_12620</name>
</gene>
<dbReference type="NCBIfam" id="TIGR00616">
    <property type="entry name" value="rect"/>
    <property type="match status" value="1"/>
</dbReference>
<dbReference type="GO" id="GO:0003677">
    <property type="term" value="F:DNA binding"/>
    <property type="evidence" value="ECO:0007669"/>
    <property type="project" value="InterPro"/>
</dbReference>
<reference evidence="2 3" key="1">
    <citation type="submission" date="2019-08" db="EMBL/GenBank/DDBJ databases">
        <title>In-depth cultivation of the pig gut microbiome towards novel bacterial diversity and tailored functional studies.</title>
        <authorList>
            <person name="Wylensek D."/>
            <person name="Hitch T.C.A."/>
            <person name="Clavel T."/>
        </authorList>
    </citation>
    <scope>NUCLEOTIDE SEQUENCE [LARGE SCALE GENOMIC DNA]</scope>
    <source>
        <strain evidence="3">WCA-380-WT-3B3</strain>
    </source>
</reference>
<evidence type="ECO:0000256" key="1">
    <source>
        <dbReference type="SAM" id="MobiDB-lite"/>
    </source>
</evidence>